<organism evidence="2">
    <name type="scientific">Rhodopseudomonas palustris (strain BisB18)</name>
    <dbReference type="NCBI Taxonomy" id="316056"/>
    <lineage>
        <taxon>Bacteria</taxon>
        <taxon>Pseudomonadati</taxon>
        <taxon>Pseudomonadota</taxon>
        <taxon>Alphaproteobacteria</taxon>
        <taxon>Hyphomicrobiales</taxon>
        <taxon>Nitrobacteraceae</taxon>
        <taxon>Rhodopseudomonas</taxon>
    </lineage>
</organism>
<feature type="transmembrane region" description="Helical" evidence="1">
    <location>
        <begin position="79"/>
        <end position="101"/>
    </location>
</feature>
<dbReference type="eggNOG" id="ENOG5032ZKH">
    <property type="taxonomic scope" value="Bacteria"/>
</dbReference>
<sequence length="130" mass="13576">MNSPANRSIPELFSDAFGQLAKLLSNEIDLARAEFSEKLGQIGRAGAMIGAGAVIFMPALVLILFSIAAALTQAGFTPAMSYLITGGGAGVLALILISIGISRLSGDALKPTVMIQEIERDKIAAKEMVR</sequence>
<dbReference type="RefSeq" id="WP_011474999.1">
    <property type="nucleotide sequence ID" value="NC_007925.1"/>
</dbReference>
<evidence type="ECO:0000313" key="2">
    <source>
        <dbReference type="EMBL" id="ABD90121.1"/>
    </source>
</evidence>
<gene>
    <name evidence="2" type="ordered locus">RPC_4599</name>
</gene>
<reference evidence="2" key="1">
    <citation type="submission" date="2006-03" db="EMBL/GenBank/DDBJ databases">
        <title>Complete sequence of Rhodopseudomonas palustris BisB18.</title>
        <authorList>
            <consortium name="US DOE Joint Genome Institute"/>
            <person name="Copeland A."/>
            <person name="Lucas S."/>
            <person name="Lapidus A."/>
            <person name="Barry K."/>
            <person name="Detter J.C."/>
            <person name="Glavina del Rio T."/>
            <person name="Hammon N."/>
            <person name="Israni S."/>
            <person name="Dalin E."/>
            <person name="Tice H."/>
            <person name="Pitluck S."/>
            <person name="Chain P."/>
            <person name="Malfatti S."/>
            <person name="Shin M."/>
            <person name="Vergez L."/>
            <person name="Schmutz J."/>
            <person name="Larimer F."/>
            <person name="Land M."/>
            <person name="Hauser L."/>
            <person name="Pelletier D.A."/>
            <person name="Kyrpides N."/>
            <person name="Anderson I."/>
            <person name="Oda Y."/>
            <person name="Harwood C.S."/>
            <person name="Richardson P."/>
        </authorList>
    </citation>
    <scope>NUCLEOTIDE SEQUENCE [LARGE SCALE GENOMIC DNA]</scope>
    <source>
        <strain evidence="2">BisB18</strain>
    </source>
</reference>
<keyword evidence="1" id="KW-0472">Membrane</keyword>
<evidence type="ECO:0008006" key="3">
    <source>
        <dbReference type="Google" id="ProtNLM"/>
    </source>
</evidence>
<dbReference type="AlphaFoldDB" id="Q20XL5"/>
<dbReference type="KEGG" id="rpc:RPC_4599"/>
<dbReference type="InterPro" id="IPR009937">
    <property type="entry name" value="Phage_holin_3_6"/>
</dbReference>
<dbReference type="STRING" id="316056.RPC_4599"/>
<dbReference type="EMBL" id="CP000301">
    <property type="protein sequence ID" value="ABD90121.1"/>
    <property type="molecule type" value="Genomic_DNA"/>
</dbReference>
<accession>Q20XL5</accession>
<proteinExistence type="predicted"/>
<dbReference type="HOGENOM" id="CLU_106273_6_3_5"/>
<dbReference type="Pfam" id="PF07332">
    <property type="entry name" value="Phage_holin_3_6"/>
    <property type="match status" value="1"/>
</dbReference>
<keyword evidence="1" id="KW-1133">Transmembrane helix</keyword>
<evidence type="ECO:0000256" key="1">
    <source>
        <dbReference type="SAM" id="Phobius"/>
    </source>
</evidence>
<feature type="transmembrane region" description="Helical" evidence="1">
    <location>
        <begin position="45"/>
        <end position="67"/>
    </location>
</feature>
<name>Q20XL5_RHOPB</name>
<dbReference type="OrthoDB" id="8250800at2"/>
<protein>
    <recommendedName>
        <fullName evidence="3">Phage holin family protein</fullName>
    </recommendedName>
</protein>
<keyword evidence="1" id="KW-0812">Transmembrane</keyword>